<dbReference type="PANTHER" id="PTHR23098:SF16">
    <property type="entry name" value="REGULATORY PROTEIN ZESTE"/>
    <property type="match status" value="1"/>
</dbReference>
<dbReference type="PANTHER" id="PTHR23098">
    <property type="entry name" value="AGAP001331-PA-RELATED"/>
    <property type="match status" value="1"/>
</dbReference>
<evidence type="ECO:0000313" key="3">
    <source>
        <dbReference type="Proteomes" id="UP000837857"/>
    </source>
</evidence>
<sequence>MSEDKILFRIELTVNSKIHFNHGDLSNPRGLQGRLKSERLWCELAKLLNCIDGGVNKPTEKWKKVWADWKSKTKKKASVIRRRASGTGGGSSSRQTLTTFEERVLATMGKLAVEEQPSIQEQGFAGPSQLLSSKVKHKKDRIYFKIATYDEAEATPPLTRTTPPSTSRQPAQASTRSRVQQAAQPAPSTTSRQPLPSALQCEVTASPTRSVLRARRRRTLTPFDRAMRKFVAVEQQRLRVEERRDRQLHERETQRIEVDHERNQILRSFADIAQACLDHFRSRHNAEH</sequence>
<feature type="region of interest" description="Disordered" evidence="1">
    <location>
        <begin position="154"/>
        <end position="197"/>
    </location>
</feature>
<evidence type="ECO:0000256" key="1">
    <source>
        <dbReference type="SAM" id="MobiDB-lite"/>
    </source>
</evidence>
<protein>
    <recommendedName>
        <fullName evidence="4">Nuclear apoptosis-inducing factor 1</fullName>
    </recommendedName>
</protein>
<dbReference type="EMBL" id="OW152842">
    <property type="protein sequence ID" value="CAH2064929.1"/>
    <property type="molecule type" value="Genomic_DNA"/>
</dbReference>
<dbReference type="Proteomes" id="UP000837857">
    <property type="component" value="Chromosome 30"/>
</dbReference>
<feature type="non-terminal residue" evidence="2">
    <location>
        <position position="1"/>
    </location>
</feature>
<proteinExistence type="predicted"/>
<feature type="compositionally biased region" description="Low complexity" evidence="1">
    <location>
        <begin position="154"/>
        <end position="172"/>
    </location>
</feature>
<organism evidence="2 3">
    <name type="scientific">Iphiclides podalirius</name>
    <name type="common">scarce swallowtail</name>
    <dbReference type="NCBI Taxonomy" id="110791"/>
    <lineage>
        <taxon>Eukaryota</taxon>
        <taxon>Metazoa</taxon>
        <taxon>Ecdysozoa</taxon>
        <taxon>Arthropoda</taxon>
        <taxon>Hexapoda</taxon>
        <taxon>Insecta</taxon>
        <taxon>Pterygota</taxon>
        <taxon>Neoptera</taxon>
        <taxon>Endopterygota</taxon>
        <taxon>Lepidoptera</taxon>
        <taxon>Glossata</taxon>
        <taxon>Ditrysia</taxon>
        <taxon>Papilionoidea</taxon>
        <taxon>Papilionidae</taxon>
        <taxon>Papilioninae</taxon>
        <taxon>Iphiclides</taxon>
    </lineage>
</organism>
<accession>A0ABN8IRT8</accession>
<evidence type="ECO:0000313" key="2">
    <source>
        <dbReference type="EMBL" id="CAH2064929.1"/>
    </source>
</evidence>
<reference evidence="2" key="1">
    <citation type="submission" date="2022-03" db="EMBL/GenBank/DDBJ databases">
        <authorList>
            <person name="Martin H S."/>
        </authorList>
    </citation>
    <scope>NUCLEOTIDE SEQUENCE</scope>
</reference>
<feature type="compositionally biased region" description="Polar residues" evidence="1">
    <location>
        <begin position="173"/>
        <end position="194"/>
    </location>
</feature>
<gene>
    <name evidence="2" type="ORF">IPOD504_LOCUS12961</name>
</gene>
<name>A0ABN8IRT8_9NEOP</name>
<evidence type="ECO:0008006" key="4">
    <source>
        <dbReference type="Google" id="ProtNLM"/>
    </source>
</evidence>
<keyword evidence="3" id="KW-1185">Reference proteome</keyword>